<evidence type="ECO:0000259" key="1">
    <source>
        <dbReference type="Pfam" id="PF13229"/>
    </source>
</evidence>
<dbReference type="InterPro" id="IPR006626">
    <property type="entry name" value="PbH1"/>
</dbReference>
<reference evidence="3 4" key="1">
    <citation type="submission" date="2017-07" db="EMBL/GenBank/DDBJ databases">
        <title>Recovery of genomes from metagenomes via a dereplication, aggregation, and scoring strategy.</title>
        <authorList>
            <person name="Sieber C.M."/>
            <person name="Probst A.J."/>
            <person name="Sharrar A."/>
            <person name="Thomas B.C."/>
            <person name="Hess M."/>
            <person name="Tringe S.G."/>
            <person name="Banfield J.F."/>
        </authorList>
    </citation>
    <scope>NUCLEOTIDE SEQUENCE [LARGE SCALE GENOMIC DNA]</scope>
    <source>
        <strain evidence="3">JGI_Cruoil_03_44_89</strain>
    </source>
</reference>
<organism evidence="3 4">
    <name type="scientific">candidate division WOR-3 bacterium JGI_Cruoil_03_44_89</name>
    <dbReference type="NCBI Taxonomy" id="1973748"/>
    <lineage>
        <taxon>Bacteria</taxon>
        <taxon>Bacteria division WOR-3</taxon>
    </lineage>
</organism>
<dbReference type="SUPFAM" id="SSF51126">
    <property type="entry name" value="Pectin lyase-like"/>
    <property type="match status" value="1"/>
</dbReference>
<evidence type="ECO:0000313" key="3">
    <source>
        <dbReference type="EMBL" id="OYD15955.1"/>
    </source>
</evidence>
<dbReference type="InterPro" id="IPR011050">
    <property type="entry name" value="Pectin_lyase_fold/virulence"/>
</dbReference>
<evidence type="ECO:0008006" key="5">
    <source>
        <dbReference type="Google" id="ProtNLM"/>
    </source>
</evidence>
<dbReference type="InterPro" id="IPR012334">
    <property type="entry name" value="Pectin_lyas_fold"/>
</dbReference>
<evidence type="ECO:0000259" key="2">
    <source>
        <dbReference type="Pfam" id="PF13860"/>
    </source>
</evidence>
<sequence length="257" mass="28978">WFQSGSDGILEYCTIEYATYSTGYGIYANGAFPTIEHCTIQNNDYGFYGSNASPQIINCEIINNEQYGIYLTGACVPTFGSELSEWNDIYGNGSGNPDRDLRNGTEDIDAQYVYWGTIVQAEIENRIHHYPDDTTLGIVNYDLWTNAIHDTTYVGIFEEEVDNIPKAFFLSQNNPNPFAGETIIKYGLPRSSNVHIVIYNPLGQEVTTLVNRNQPAGYHTVTWDGRDDAGIKVSSDVYFLRFEAGDYSITRKLLMMR</sequence>
<dbReference type="NCBIfam" id="TIGR04183">
    <property type="entry name" value="Por_Secre_tail"/>
    <property type="match status" value="1"/>
</dbReference>
<dbReference type="InterPro" id="IPR039448">
    <property type="entry name" value="Beta_helix"/>
</dbReference>
<feature type="domain" description="Right handed beta helix" evidence="1">
    <location>
        <begin position="4"/>
        <end position="75"/>
    </location>
</feature>
<dbReference type="Gene3D" id="2.160.20.10">
    <property type="entry name" value="Single-stranded right-handed beta-helix, Pectin lyase-like"/>
    <property type="match status" value="1"/>
</dbReference>
<dbReference type="Gene3D" id="2.60.40.4070">
    <property type="match status" value="1"/>
</dbReference>
<proteinExistence type="predicted"/>
<feature type="non-terminal residue" evidence="3">
    <location>
        <position position="1"/>
    </location>
</feature>
<gene>
    <name evidence="3" type="ORF">CH333_04620</name>
</gene>
<protein>
    <recommendedName>
        <fullName evidence="5">FlgD Ig-like domain-containing protein</fullName>
    </recommendedName>
</protein>
<accession>A0A235BWP2</accession>
<dbReference type="AlphaFoldDB" id="A0A235BWP2"/>
<dbReference type="InterPro" id="IPR025965">
    <property type="entry name" value="FlgD/Vpr_Ig-like"/>
</dbReference>
<feature type="domain" description="FlgD/Vpr Ig-like" evidence="2">
    <location>
        <begin position="188"/>
        <end position="238"/>
    </location>
</feature>
<dbReference type="Pfam" id="PF13860">
    <property type="entry name" value="FlgD_ig"/>
    <property type="match status" value="1"/>
</dbReference>
<evidence type="ECO:0000313" key="4">
    <source>
        <dbReference type="Proteomes" id="UP000215215"/>
    </source>
</evidence>
<dbReference type="SMART" id="SM00710">
    <property type="entry name" value="PbH1"/>
    <property type="match status" value="2"/>
</dbReference>
<dbReference type="Pfam" id="PF13229">
    <property type="entry name" value="Beta_helix"/>
    <property type="match status" value="1"/>
</dbReference>
<name>A0A235BWP2_UNCW3</name>
<dbReference type="InterPro" id="IPR026444">
    <property type="entry name" value="Secre_tail"/>
</dbReference>
<comment type="caution">
    <text evidence="3">The sequence shown here is derived from an EMBL/GenBank/DDBJ whole genome shotgun (WGS) entry which is preliminary data.</text>
</comment>
<dbReference type="EMBL" id="NOZQ01000095">
    <property type="protein sequence ID" value="OYD15955.1"/>
    <property type="molecule type" value="Genomic_DNA"/>
</dbReference>
<dbReference type="Proteomes" id="UP000215215">
    <property type="component" value="Unassembled WGS sequence"/>
</dbReference>